<evidence type="ECO:0008006" key="3">
    <source>
        <dbReference type="Google" id="ProtNLM"/>
    </source>
</evidence>
<dbReference type="EMBL" id="MU853615">
    <property type="protein sequence ID" value="KAK4141247.1"/>
    <property type="molecule type" value="Genomic_DNA"/>
</dbReference>
<dbReference type="GeneID" id="87818292"/>
<reference evidence="1" key="2">
    <citation type="submission" date="2023-05" db="EMBL/GenBank/DDBJ databases">
        <authorList>
            <consortium name="Lawrence Berkeley National Laboratory"/>
            <person name="Steindorff A."/>
            <person name="Hensen N."/>
            <person name="Bonometti L."/>
            <person name="Westerberg I."/>
            <person name="Brannstrom I.O."/>
            <person name="Guillou S."/>
            <person name="Cros-Aarteil S."/>
            <person name="Calhoun S."/>
            <person name="Haridas S."/>
            <person name="Kuo A."/>
            <person name="Mondo S."/>
            <person name="Pangilinan J."/>
            <person name="Riley R."/>
            <person name="Labutti K."/>
            <person name="Andreopoulos B."/>
            <person name="Lipzen A."/>
            <person name="Chen C."/>
            <person name="Yanf M."/>
            <person name="Daum C."/>
            <person name="Ng V."/>
            <person name="Clum A."/>
            <person name="Ohm R."/>
            <person name="Martin F."/>
            <person name="Silar P."/>
            <person name="Natvig D."/>
            <person name="Lalanne C."/>
            <person name="Gautier V."/>
            <person name="Ament-Velasquez S.L."/>
            <person name="Kruys A."/>
            <person name="Hutchinson M.I."/>
            <person name="Powell A.J."/>
            <person name="Barry K."/>
            <person name="Miller A.N."/>
            <person name="Grigoriev I.V."/>
            <person name="Debuchy R."/>
            <person name="Gladieux P."/>
            <person name="Thoren M.H."/>
            <person name="Johannesson H."/>
        </authorList>
    </citation>
    <scope>NUCLEOTIDE SEQUENCE</scope>
    <source>
        <strain evidence="1">CBS 141.50</strain>
    </source>
</reference>
<proteinExistence type="predicted"/>
<name>A0AAN6ZJZ6_9PEZI</name>
<evidence type="ECO:0000313" key="1">
    <source>
        <dbReference type="EMBL" id="KAK4141247.1"/>
    </source>
</evidence>
<evidence type="ECO:0000313" key="2">
    <source>
        <dbReference type="Proteomes" id="UP001302676"/>
    </source>
</evidence>
<keyword evidence="2" id="KW-1185">Reference proteome</keyword>
<gene>
    <name evidence="1" type="ORF">C8A04DRAFT_31225</name>
</gene>
<comment type="caution">
    <text evidence="1">The sequence shown here is derived from an EMBL/GenBank/DDBJ whole genome shotgun (WGS) entry which is preliminary data.</text>
</comment>
<reference evidence="1" key="1">
    <citation type="journal article" date="2023" name="Mol. Phylogenet. Evol.">
        <title>Genome-scale phylogeny and comparative genomics of the fungal order Sordariales.</title>
        <authorList>
            <person name="Hensen N."/>
            <person name="Bonometti L."/>
            <person name="Westerberg I."/>
            <person name="Brannstrom I.O."/>
            <person name="Guillou S."/>
            <person name="Cros-Aarteil S."/>
            <person name="Calhoun S."/>
            <person name="Haridas S."/>
            <person name="Kuo A."/>
            <person name="Mondo S."/>
            <person name="Pangilinan J."/>
            <person name="Riley R."/>
            <person name="LaButti K."/>
            <person name="Andreopoulos B."/>
            <person name="Lipzen A."/>
            <person name="Chen C."/>
            <person name="Yan M."/>
            <person name="Daum C."/>
            <person name="Ng V."/>
            <person name="Clum A."/>
            <person name="Steindorff A."/>
            <person name="Ohm R.A."/>
            <person name="Martin F."/>
            <person name="Silar P."/>
            <person name="Natvig D.O."/>
            <person name="Lalanne C."/>
            <person name="Gautier V."/>
            <person name="Ament-Velasquez S.L."/>
            <person name="Kruys A."/>
            <person name="Hutchinson M.I."/>
            <person name="Powell A.J."/>
            <person name="Barry K."/>
            <person name="Miller A.N."/>
            <person name="Grigoriev I.V."/>
            <person name="Debuchy R."/>
            <person name="Gladieux P."/>
            <person name="Hiltunen Thoren M."/>
            <person name="Johannesson H."/>
        </authorList>
    </citation>
    <scope>NUCLEOTIDE SEQUENCE</scope>
    <source>
        <strain evidence="1">CBS 141.50</strain>
    </source>
</reference>
<dbReference type="AlphaFoldDB" id="A0AAN6ZJZ6"/>
<dbReference type="RefSeq" id="XP_062634618.1">
    <property type="nucleotide sequence ID" value="XM_062781679.1"/>
</dbReference>
<sequence>MADPLSIAASVAGLLAISSKVIFGLNTFASAISHTPKSLQRVVAEVVAVNRILGEVQRLIAWQSDAERPNNPSLDLVQLDQLVTTLTGCVLVFSELEKHMDDLVGMESGVSGSKPRIVWERMLWTRKEDDIEKLMDDLHRHKTSLSLMLNIIQW</sequence>
<dbReference type="Proteomes" id="UP001302676">
    <property type="component" value="Unassembled WGS sequence"/>
</dbReference>
<organism evidence="1 2">
    <name type="scientific">Dichotomopilus funicola</name>
    <dbReference type="NCBI Taxonomy" id="1934379"/>
    <lineage>
        <taxon>Eukaryota</taxon>
        <taxon>Fungi</taxon>
        <taxon>Dikarya</taxon>
        <taxon>Ascomycota</taxon>
        <taxon>Pezizomycotina</taxon>
        <taxon>Sordariomycetes</taxon>
        <taxon>Sordariomycetidae</taxon>
        <taxon>Sordariales</taxon>
        <taxon>Chaetomiaceae</taxon>
        <taxon>Dichotomopilus</taxon>
    </lineage>
</organism>
<protein>
    <recommendedName>
        <fullName evidence="3">Fungal N-terminal domain-containing protein</fullName>
    </recommendedName>
</protein>
<accession>A0AAN6ZJZ6</accession>